<protein>
    <submittedName>
        <fullName evidence="2">Methyltransferase, putative</fullName>
    </submittedName>
</protein>
<dbReference type="InterPro" id="IPR041698">
    <property type="entry name" value="Methyltransf_25"/>
</dbReference>
<dbReference type="CDD" id="cd02440">
    <property type="entry name" value="AdoMet_MTases"/>
    <property type="match status" value="1"/>
</dbReference>
<dbReference type="OrthoDB" id="9774345at2"/>
<proteinExistence type="predicted"/>
<dbReference type="EMBL" id="CP000828">
    <property type="protein sequence ID" value="ABW30428.1"/>
    <property type="molecule type" value="Genomic_DNA"/>
</dbReference>
<dbReference type="GO" id="GO:0008168">
    <property type="term" value="F:methyltransferase activity"/>
    <property type="evidence" value="ECO:0007669"/>
    <property type="project" value="UniProtKB-KW"/>
</dbReference>
<reference evidence="2 3" key="1">
    <citation type="journal article" date="2008" name="Proc. Natl. Acad. Sci. U.S.A.">
        <title>Niche adaptation and genome expansion in the chlorophyll d-producing cyanobacterium Acaryochloris marina.</title>
        <authorList>
            <person name="Swingley W.D."/>
            <person name="Chen M."/>
            <person name="Cheung P.C."/>
            <person name="Conrad A.L."/>
            <person name="Dejesa L.C."/>
            <person name="Hao J."/>
            <person name="Honchak B.M."/>
            <person name="Karbach L.E."/>
            <person name="Kurdoglu A."/>
            <person name="Lahiri S."/>
            <person name="Mastrian S.D."/>
            <person name="Miyashita H."/>
            <person name="Page L."/>
            <person name="Ramakrishna P."/>
            <person name="Satoh S."/>
            <person name="Sattley W.M."/>
            <person name="Shimada Y."/>
            <person name="Taylor H.L."/>
            <person name="Tomo T."/>
            <person name="Tsuchiya T."/>
            <person name="Wang Z.T."/>
            <person name="Raymond J."/>
            <person name="Mimuro M."/>
            <person name="Blankenship R.E."/>
            <person name="Touchman J.W."/>
        </authorList>
    </citation>
    <scope>NUCLEOTIDE SEQUENCE [LARGE SCALE GENOMIC DNA]</scope>
    <source>
        <strain evidence="3">MBIC 11017</strain>
    </source>
</reference>
<keyword evidence="2" id="KW-0808">Transferase</keyword>
<dbReference type="GO" id="GO:0032259">
    <property type="term" value="P:methylation"/>
    <property type="evidence" value="ECO:0007669"/>
    <property type="project" value="UniProtKB-KW"/>
</dbReference>
<dbReference type="Proteomes" id="UP000000268">
    <property type="component" value="Chromosome"/>
</dbReference>
<evidence type="ECO:0000313" key="3">
    <source>
        <dbReference type="Proteomes" id="UP000000268"/>
    </source>
</evidence>
<dbReference type="RefSeq" id="WP_012165665.1">
    <property type="nucleotide sequence ID" value="NC_009925.1"/>
</dbReference>
<dbReference type="Gene3D" id="3.40.50.150">
    <property type="entry name" value="Vaccinia Virus protein VP39"/>
    <property type="match status" value="1"/>
</dbReference>
<organism evidence="2 3">
    <name type="scientific">Acaryochloris marina (strain MBIC 11017)</name>
    <dbReference type="NCBI Taxonomy" id="329726"/>
    <lineage>
        <taxon>Bacteria</taxon>
        <taxon>Bacillati</taxon>
        <taxon>Cyanobacteriota</taxon>
        <taxon>Cyanophyceae</taxon>
        <taxon>Acaryochloridales</taxon>
        <taxon>Acaryochloridaceae</taxon>
        <taxon>Acaryochloris</taxon>
    </lineage>
</organism>
<dbReference type="AlphaFoldDB" id="B0CCY6"/>
<name>B0CCY6_ACAM1</name>
<dbReference type="SUPFAM" id="SSF53335">
    <property type="entry name" value="S-adenosyl-L-methionine-dependent methyltransferases"/>
    <property type="match status" value="1"/>
</dbReference>
<feature type="domain" description="Methyltransferase" evidence="1">
    <location>
        <begin position="53"/>
        <end position="146"/>
    </location>
</feature>
<keyword evidence="3" id="KW-1185">Reference proteome</keyword>
<dbReference type="KEGG" id="amr:AM1_5473"/>
<dbReference type="eggNOG" id="COG2227">
    <property type="taxonomic scope" value="Bacteria"/>
</dbReference>
<keyword evidence="2" id="KW-0489">Methyltransferase</keyword>
<gene>
    <name evidence="2" type="ordered locus">AM1_5473</name>
</gene>
<accession>B0CCY6</accession>
<evidence type="ECO:0000313" key="2">
    <source>
        <dbReference type="EMBL" id="ABW30428.1"/>
    </source>
</evidence>
<dbReference type="InterPro" id="IPR029063">
    <property type="entry name" value="SAM-dependent_MTases_sf"/>
</dbReference>
<dbReference type="HOGENOM" id="CLU_065741_0_0_3"/>
<sequence>MDYLSVNRESWNRRAEVHFVSQFYDVDGFLAGKSSLTEIELAELPNVSGQRLLHLQCHFGLDTLSLARMGAFCTGVDLSPVAIDKALELKRKANLDATFICSDIYHFDRGAEPLYDILFTSYGVVCWLPDLSQWAAVISANLALGGTFYMAEFHPVYDLIAGYSYFAQSDPDIEEEGTYTENSGNLKSTLITWAHPLSSVINALINTGIEIRCINEYPFSPYPCFEGVEEREPGRFYLPHLGQNVPLVYTIQGRKAA</sequence>
<dbReference type="Pfam" id="PF13649">
    <property type="entry name" value="Methyltransf_25"/>
    <property type="match status" value="1"/>
</dbReference>
<evidence type="ECO:0000259" key="1">
    <source>
        <dbReference type="Pfam" id="PF13649"/>
    </source>
</evidence>
<dbReference type="STRING" id="329726.AM1_5473"/>